<gene>
    <name evidence="3" type="ORF">FJM65_08730</name>
</gene>
<feature type="domain" description="Secretion system C-terminal sorting" evidence="2">
    <location>
        <begin position="498"/>
        <end position="572"/>
    </location>
</feature>
<evidence type="ECO:0000256" key="1">
    <source>
        <dbReference type="SAM" id="SignalP"/>
    </source>
</evidence>
<feature type="signal peptide" evidence="1">
    <location>
        <begin position="1"/>
        <end position="20"/>
    </location>
</feature>
<proteinExistence type="predicted"/>
<accession>A0A501WBP9</accession>
<protein>
    <submittedName>
        <fullName evidence="3">T9SS type A sorting domain-containing protein</fullName>
    </submittedName>
</protein>
<dbReference type="OrthoDB" id="9802683at2"/>
<dbReference type="Pfam" id="PF18962">
    <property type="entry name" value="Por_Secre_tail"/>
    <property type="match status" value="1"/>
</dbReference>
<feature type="chain" id="PRO_5021280261" evidence="1">
    <location>
        <begin position="21"/>
        <end position="574"/>
    </location>
</feature>
<name>A0A501WBP9_9BACT</name>
<keyword evidence="4" id="KW-1185">Reference proteome</keyword>
<dbReference type="AlphaFoldDB" id="A0A501WBP9"/>
<dbReference type="InterPro" id="IPR026444">
    <property type="entry name" value="Secre_tail"/>
</dbReference>
<dbReference type="RefSeq" id="WP_140621130.1">
    <property type="nucleotide sequence ID" value="NZ_VFRQ01000004.1"/>
</dbReference>
<dbReference type="NCBIfam" id="TIGR04183">
    <property type="entry name" value="Por_Secre_tail"/>
    <property type="match status" value="1"/>
</dbReference>
<evidence type="ECO:0000259" key="2">
    <source>
        <dbReference type="Pfam" id="PF18962"/>
    </source>
</evidence>
<evidence type="ECO:0000313" key="4">
    <source>
        <dbReference type="Proteomes" id="UP000316727"/>
    </source>
</evidence>
<comment type="caution">
    <text evidence="3">The sequence shown here is derived from an EMBL/GenBank/DDBJ whole genome shotgun (WGS) entry which is preliminary data.</text>
</comment>
<reference evidence="3 4" key="1">
    <citation type="submission" date="2019-06" db="EMBL/GenBank/DDBJ databases">
        <title>A novel bacterium of genus Pontibacter, isolated from marine sediment.</title>
        <authorList>
            <person name="Huang H."/>
            <person name="Mo K."/>
            <person name="Hu Y."/>
        </authorList>
    </citation>
    <scope>NUCLEOTIDE SEQUENCE [LARGE SCALE GENOMIC DNA]</scope>
    <source>
        <strain evidence="3 4">HB172049</strain>
    </source>
</reference>
<organism evidence="3 4">
    <name type="scientific">Pontibacter mangrovi</name>
    <dbReference type="NCBI Taxonomy" id="2589816"/>
    <lineage>
        <taxon>Bacteria</taxon>
        <taxon>Pseudomonadati</taxon>
        <taxon>Bacteroidota</taxon>
        <taxon>Cytophagia</taxon>
        <taxon>Cytophagales</taxon>
        <taxon>Hymenobacteraceae</taxon>
        <taxon>Pontibacter</taxon>
    </lineage>
</organism>
<evidence type="ECO:0000313" key="3">
    <source>
        <dbReference type="EMBL" id="TPE44237.1"/>
    </source>
</evidence>
<dbReference type="EMBL" id="VFRQ01000004">
    <property type="protein sequence ID" value="TPE44237.1"/>
    <property type="molecule type" value="Genomic_DNA"/>
</dbReference>
<sequence>MRNFTLLLCCVLLLHANAFAQFASIQPLTPLTVSATTADKPQSKVWEYAGSFWTVLPNSSGTHLWRLIDDTWEEALFLSSATDMRADCKIVGNVAHILIFKGKNSELVSLEFDQEQDNYKLWSLRSATAAITLDNSAETATIDIDGTGRMWLAYSGNQSSGKKRIYARWSVPPYSNWNSTNKHTFPEEISSDDICAVIAMPGKIGVLWSNQLTKRFGFSTHTDGTDADTWSQDEMPGATQAADNIGGGMADDHLNMAVADDGTLYCAVKTSYDNGDYPEIILLVRRPDGTWDDLYEVTHRGTRPIVLLNQEASKVVVVYTLSDGGDNIAYKDSPTDNIAFGQEHILMSGGSYNNVTSTKANYSGQTVILASSGLQAFGVRASDPITSLPIELLHFSAKRAGNSATLEWATASETDNSHFNIEVSTDGKHYTSTGHVAGHGTTVSLQHYAYTDPNIARYGSKTLYYRLRQVDYGGTYSFSPVRVIQAGSTPGALAVQAYPNPFTDSFHLTVTSPHHGQALIQLHTLEGRVAYRSAQELESGHNQLLLQNLNLPAGIYILSVQLSDGQQQLKLIKQ</sequence>
<dbReference type="Proteomes" id="UP000316727">
    <property type="component" value="Unassembled WGS sequence"/>
</dbReference>
<keyword evidence="1" id="KW-0732">Signal</keyword>